<accession>D4P816</accession>
<evidence type="ECO:0000313" key="2">
    <source>
        <dbReference type="EMBL" id="ADD81146.1"/>
    </source>
</evidence>
<feature type="compositionally biased region" description="Low complexity" evidence="1">
    <location>
        <begin position="56"/>
        <end position="70"/>
    </location>
</feature>
<dbReference type="KEGG" id="vg:18564152"/>
<dbReference type="RefSeq" id="YP_009016222.1">
    <property type="nucleotide sequence ID" value="NC_023722.1"/>
</dbReference>
<dbReference type="Proteomes" id="UP000001504">
    <property type="component" value="Segment"/>
</dbReference>
<dbReference type="GeneID" id="18564152"/>
<keyword evidence="3" id="KW-1185">Reference proteome</keyword>
<proteinExistence type="predicted"/>
<dbReference type="EMBL" id="GU580943">
    <property type="protein sequence ID" value="ADD81146.1"/>
    <property type="molecule type" value="Genomic_DNA"/>
</dbReference>
<evidence type="ECO:0000256" key="1">
    <source>
        <dbReference type="SAM" id="MobiDB-lite"/>
    </source>
</evidence>
<evidence type="ECO:0000313" key="3">
    <source>
        <dbReference type="Proteomes" id="UP000001504"/>
    </source>
</evidence>
<reference evidence="2 3" key="1">
    <citation type="journal article" date="2011" name="Appl. Environ. Microbiol.">
        <title>Genomic and functional analyses of Rhodococcus equi phages ReqiPepy6, ReqiPoco6, ReqiPine5, and ReqiDocB7.</title>
        <authorList>
            <person name="Summer E.J."/>
            <person name="Liu M."/>
            <person name="Gill J.J."/>
            <person name="Grant M."/>
            <person name="Chan-Cortes T.N."/>
            <person name="Ferguson L."/>
            <person name="Janes C."/>
            <person name="Lange K."/>
            <person name="Bertoli M."/>
            <person name="Moore C."/>
            <person name="Orchard R.C."/>
            <person name="Cohen N."/>
            <person name="Young R."/>
        </authorList>
    </citation>
    <scope>NUCLEOTIDE SEQUENCE [LARGE SCALE GENOMIC DNA]</scope>
</reference>
<protein>
    <submittedName>
        <fullName evidence="2">Gp41</fullName>
    </submittedName>
</protein>
<organism evidence="2 3">
    <name type="scientific">Rhodococcus phage ReqiPine5</name>
    <dbReference type="NCBI Taxonomy" id="691963"/>
    <lineage>
        <taxon>Viruses</taxon>
        <taxon>Duplodnaviria</taxon>
        <taxon>Heunggongvirae</taxon>
        <taxon>Uroviricota</taxon>
        <taxon>Caudoviricetes</taxon>
        <taxon>Caudoviricetes incertae sedis</taxon>
        <taxon>Reqipinevirus</taxon>
        <taxon>Reqipinevirus reqipine5</taxon>
    </lineage>
</organism>
<feature type="compositionally biased region" description="Low complexity" evidence="1">
    <location>
        <begin position="10"/>
        <end position="45"/>
    </location>
</feature>
<gene>
    <name evidence="2" type="ORF">ReqiPine5gene41</name>
</gene>
<name>D4P816_9CAUD</name>
<feature type="region of interest" description="Disordered" evidence="1">
    <location>
        <begin position="1"/>
        <end position="75"/>
    </location>
</feature>
<sequence>MSNPFANSGTAVATTQAPAQAAPQTQTQTQTAVQAQPQFTQPAPQGDTFGAPASTQAAPVAPAGDAAQDPFAAPSGNSEAKIANYVGELLLIRPKSFDPAFKSSQGVGEMVTIDLAVLSNNTGQFTPGTIENGMYVFQKLLCRDLKASLNNAQRGGQPFLLAKLVKGEASANKSAPYLFQEATEEDKVVARQFLEVFPNF</sequence>